<name>A0A218WIV6_PUNGR</name>
<evidence type="ECO:0000313" key="2">
    <source>
        <dbReference type="Proteomes" id="UP000197138"/>
    </source>
</evidence>
<sequence length="105" mass="11711">MGSRDTDVRTGAQACALEHGRHAGRRVWAWSADEHSGRRACRGYAAIFAQLHMSAVVFKAMQSQLRLPMFRQVSFQLCISEESYACSVTQKSFEVSAWLSGTNLL</sequence>
<gene>
    <name evidence="1" type="ORF">CDL15_Pgr024787</name>
</gene>
<protein>
    <submittedName>
        <fullName evidence="1">Uncharacterized protein</fullName>
    </submittedName>
</protein>
<dbReference type="Proteomes" id="UP000197138">
    <property type="component" value="Unassembled WGS sequence"/>
</dbReference>
<accession>A0A218WIV6</accession>
<comment type="caution">
    <text evidence="1">The sequence shown here is derived from an EMBL/GenBank/DDBJ whole genome shotgun (WGS) entry which is preliminary data.</text>
</comment>
<organism evidence="1 2">
    <name type="scientific">Punica granatum</name>
    <name type="common">Pomegranate</name>
    <dbReference type="NCBI Taxonomy" id="22663"/>
    <lineage>
        <taxon>Eukaryota</taxon>
        <taxon>Viridiplantae</taxon>
        <taxon>Streptophyta</taxon>
        <taxon>Embryophyta</taxon>
        <taxon>Tracheophyta</taxon>
        <taxon>Spermatophyta</taxon>
        <taxon>Magnoliopsida</taxon>
        <taxon>eudicotyledons</taxon>
        <taxon>Gunneridae</taxon>
        <taxon>Pentapetalae</taxon>
        <taxon>rosids</taxon>
        <taxon>malvids</taxon>
        <taxon>Myrtales</taxon>
        <taxon>Lythraceae</taxon>
        <taxon>Punica</taxon>
    </lineage>
</organism>
<reference evidence="2" key="1">
    <citation type="journal article" date="2017" name="Plant J.">
        <title>The pomegranate (Punica granatum L.) genome and the genomics of punicalagin biosynthesis.</title>
        <authorList>
            <person name="Qin G."/>
            <person name="Xu C."/>
            <person name="Ming R."/>
            <person name="Tang H."/>
            <person name="Guyot R."/>
            <person name="Kramer E.M."/>
            <person name="Hu Y."/>
            <person name="Yi X."/>
            <person name="Qi Y."/>
            <person name="Xu X."/>
            <person name="Gao Z."/>
            <person name="Pan H."/>
            <person name="Jian J."/>
            <person name="Tian Y."/>
            <person name="Yue Z."/>
            <person name="Xu Y."/>
        </authorList>
    </citation>
    <scope>NUCLEOTIDE SEQUENCE [LARGE SCALE GENOMIC DNA]</scope>
    <source>
        <strain evidence="2">cv. Dabenzi</strain>
    </source>
</reference>
<dbReference type="EMBL" id="MTKT01004026">
    <property type="protein sequence ID" value="OWM72735.1"/>
    <property type="molecule type" value="Genomic_DNA"/>
</dbReference>
<dbReference type="AlphaFoldDB" id="A0A218WIV6"/>
<evidence type="ECO:0000313" key="1">
    <source>
        <dbReference type="EMBL" id="OWM72735.1"/>
    </source>
</evidence>
<proteinExistence type="predicted"/>